<reference evidence="4" key="1">
    <citation type="journal article" date="2019" name="Int. J. Syst. Evol. Microbiol.">
        <title>The Global Catalogue of Microorganisms (GCM) 10K type strain sequencing project: providing services to taxonomists for standard genome sequencing and annotation.</title>
        <authorList>
            <consortium name="The Broad Institute Genomics Platform"/>
            <consortium name="The Broad Institute Genome Sequencing Center for Infectious Disease"/>
            <person name="Wu L."/>
            <person name="Ma J."/>
        </authorList>
    </citation>
    <scope>NUCLEOTIDE SEQUENCE [LARGE SCALE GENOMIC DNA]</scope>
    <source>
        <strain evidence="4">JCM 16923</strain>
    </source>
</reference>
<dbReference type="RefSeq" id="WP_344779516.1">
    <property type="nucleotide sequence ID" value="NZ_BAAAZW010000001.1"/>
</dbReference>
<keyword evidence="1" id="KW-0812">Transmembrane</keyword>
<dbReference type="InterPro" id="IPR003399">
    <property type="entry name" value="Mce/MlaD"/>
</dbReference>
<proteinExistence type="predicted"/>
<dbReference type="Proteomes" id="UP001418444">
    <property type="component" value="Unassembled WGS sequence"/>
</dbReference>
<feature type="domain" description="Mce/MlaD" evidence="2">
    <location>
        <begin position="38"/>
        <end position="108"/>
    </location>
</feature>
<evidence type="ECO:0000313" key="4">
    <source>
        <dbReference type="Proteomes" id="UP001418444"/>
    </source>
</evidence>
<dbReference type="EMBL" id="BAAAZW010000001">
    <property type="protein sequence ID" value="GAA3947863.1"/>
    <property type="molecule type" value="Genomic_DNA"/>
</dbReference>
<organism evidence="3 4">
    <name type="scientific">Gordonia caeni</name>
    <dbReference type="NCBI Taxonomy" id="1007097"/>
    <lineage>
        <taxon>Bacteria</taxon>
        <taxon>Bacillati</taxon>
        <taxon>Actinomycetota</taxon>
        <taxon>Actinomycetes</taxon>
        <taxon>Mycobacteriales</taxon>
        <taxon>Gordoniaceae</taxon>
        <taxon>Gordonia</taxon>
    </lineage>
</organism>
<keyword evidence="4" id="KW-1185">Reference proteome</keyword>
<dbReference type="InterPro" id="IPR052336">
    <property type="entry name" value="MlaD_Phospholipid_Transporter"/>
</dbReference>
<accession>A0ABP7NIB1</accession>
<gene>
    <name evidence="3" type="ORF">GCM10022231_01130</name>
</gene>
<evidence type="ECO:0000256" key="1">
    <source>
        <dbReference type="SAM" id="Phobius"/>
    </source>
</evidence>
<protein>
    <recommendedName>
        <fullName evidence="2">Mce/MlaD domain-containing protein</fullName>
    </recommendedName>
</protein>
<dbReference type="Pfam" id="PF02470">
    <property type="entry name" value="MlaD"/>
    <property type="match status" value="1"/>
</dbReference>
<dbReference type="PANTHER" id="PTHR33371:SF4">
    <property type="entry name" value="INTERMEMBRANE PHOSPHOLIPID TRANSPORT SYSTEM BINDING PROTEIN MLAD"/>
    <property type="match status" value="1"/>
</dbReference>
<feature type="transmembrane region" description="Helical" evidence="1">
    <location>
        <begin position="6"/>
        <end position="29"/>
    </location>
</feature>
<sequence>MLKPNGRAQALISALVVALLVVGGVLVYVRTSTRDTRSLCAQLPDSAGLYPGNAVNVRGVKIGAVTQVTPSPGHVTVQMRIDDRSLADGVRVLAVNNSVLADRRIELVDAAPRGGAELPAGQCVPLSRGFTPVSVSTAFQSFTTMFDELGGPGADSDAPIAQALSEASRQVDGSGEDLNKILKNMAGIMADPNEFLSQMRTVFKNLAVLTEVADDNWDAIKDIGTNAADLTHLMGSLFKSFVYIFDGLGEAGPGMDDLLSNVAPPMLEISDELMPFIDIGLARVDDLTAILTGLPGIGKGLEASLNRKAGAFRISVRTPTVVAGSPDGGALCTLMNATQRGSCDVKSRSMVAVDLGALITRAVQGGIG</sequence>
<comment type="caution">
    <text evidence="3">The sequence shown here is derived from an EMBL/GenBank/DDBJ whole genome shotgun (WGS) entry which is preliminary data.</text>
</comment>
<dbReference type="PANTHER" id="PTHR33371">
    <property type="entry name" value="INTERMEMBRANE PHOSPHOLIPID TRANSPORT SYSTEM BINDING PROTEIN MLAD-RELATED"/>
    <property type="match status" value="1"/>
</dbReference>
<evidence type="ECO:0000313" key="3">
    <source>
        <dbReference type="EMBL" id="GAA3947863.1"/>
    </source>
</evidence>
<name>A0ABP7NIB1_9ACTN</name>
<keyword evidence="1" id="KW-0472">Membrane</keyword>
<evidence type="ECO:0000259" key="2">
    <source>
        <dbReference type="Pfam" id="PF02470"/>
    </source>
</evidence>
<keyword evidence="1" id="KW-1133">Transmembrane helix</keyword>